<keyword evidence="7" id="KW-1278">Translocase</keyword>
<evidence type="ECO:0000256" key="14">
    <source>
        <dbReference type="ARBA" id="ARBA00047816"/>
    </source>
</evidence>
<evidence type="ECO:0000256" key="9">
    <source>
        <dbReference type="ARBA" id="ARBA00022989"/>
    </source>
</evidence>
<dbReference type="InterPro" id="IPR045187">
    <property type="entry name" value="CcO_II"/>
</dbReference>
<dbReference type="SUPFAM" id="SSF81464">
    <property type="entry name" value="Cytochrome c oxidase subunit II-like, transmembrane region"/>
    <property type="match status" value="1"/>
</dbReference>
<evidence type="ECO:0000256" key="12">
    <source>
        <dbReference type="ARBA" id="ARBA00024688"/>
    </source>
</evidence>
<proteinExistence type="inferred from homology"/>
<evidence type="ECO:0000256" key="10">
    <source>
        <dbReference type="ARBA" id="ARBA00023008"/>
    </source>
</evidence>
<keyword evidence="8" id="KW-0249">Electron transport</keyword>
<comment type="catalytic activity">
    <reaction evidence="14">
        <text>4 Fe(II)-[cytochrome c] + O2 + 8 H(+)(in) = 4 Fe(III)-[cytochrome c] + 2 H2O + 4 H(+)(out)</text>
        <dbReference type="Rhea" id="RHEA:11436"/>
        <dbReference type="Rhea" id="RHEA-COMP:10350"/>
        <dbReference type="Rhea" id="RHEA-COMP:14399"/>
        <dbReference type="ChEBI" id="CHEBI:15377"/>
        <dbReference type="ChEBI" id="CHEBI:15378"/>
        <dbReference type="ChEBI" id="CHEBI:15379"/>
        <dbReference type="ChEBI" id="CHEBI:29033"/>
        <dbReference type="ChEBI" id="CHEBI:29034"/>
        <dbReference type="EC" id="7.1.1.9"/>
    </reaction>
</comment>
<comment type="caution">
    <text evidence="18">The sequence shown here is derived from an EMBL/GenBank/DDBJ whole genome shotgun (WGS) entry which is preliminary data.</text>
</comment>
<dbReference type="EC" id="7.1.1.9" evidence="3"/>
<dbReference type="Pfam" id="PF00116">
    <property type="entry name" value="COX2"/>
    <property type="match status" value="1"/>
</dbReference>
<evidence type="ECO:0000256" key="5">
    <source>
        <dbReference type="ARBA" id="ARBA00022692"/>
    </source>
</evidence>
<evidence type="ECO:0000259" key="17">
    <source>
        <dbReference type="PROSITE" id="PS50857"/>
    </source>
</evidence>
<evidence type="ECO:0000256" key="3">
    <source>
        <dbReference type="ARBA" id="ARBA00012949"/>
    </source>
</evidence>
<evidence type="ECO:0000256" key="15">
    <source>
        <dbReference type="SAM" id="MobiDB-lite"/>
    </source>
</evidence>
<accession>A0ABS6B114</accession>
<feature type="transmembrane region" description="Helical" evidence="16">
    <location>
        <begin position="79"/>
        <end position="104"/>
    </location>
</feature>
<feature type="transmembrane region" description="Helical" evidence="16">
    <location>
        <begin position="37"/>
        <end position="59"/>
    </location>
</feature>
<evidence type="ECO:0000313" key="18">
    <source>
        <dbReference type="EMBL" id="MBU3063992.1"/>
    </source>
</evidence>
<dbReference type="InterPro" id="IPR001505">
    <property type="entry name" value="Copper_CuA"/>
</dbReference>
<comment type="function">
    <text evidence="12">Subunits I and II form the functional core of the enzyme complex. Electrons originating in cytochrome c are transferred via heme a and Cu(A) to the binuclear center formed by heme a3 and Cu(B).</text>
</comment>
<comment type="similarity">
    <text evidence="2">Belongs to the cytochrome c oxidase subunit 2 family.</text>
</comment>
<feature type="domain" description="Cytochrome oxidase subunit II copper A binding" evidence="17">
    <location>
        <begin position="155"/>
        <end position="333"/>
    </location>
</feature>
<evidence type="ECO:0000256" key="7">
    <source>
        <dbReference type="ARBA" id="ARBA00022967"/>
    </source>
</evidence>
<dbReference type="SUPFAM" id="SSF49503">
    <property type="entry name" value="Cupredoxins"/>
    <property type="match status" value="1"/>
</dbReference>
<protein>
    <recommendedName>
        <fullName evidence="3">cytochrome-c oxidase</fullName>
        <ecNumber evidence="3">7.1.1.9</ecNumber>
    </recommendedName>
    <alternativeName>
        <fullName evidence="13">Cytochrome aa3 subunit 2</fullName>
    </alternativeName>
</protein>
<evidence type="ECO:0000256" key="4">
    <source>
        <dbReference type="ARBA" id="ARBA00022448"/>
    </source>
</evidence>
<evidence type="ECO:0000256" key="16">
    <source>
        <dbReference type="SAM" id="Phobius"/>
    </source>
</evidence>
<keyword evidence="19" id="KW-1185">Reference proteome</keyword>
<keyword evidence="4" id="KW-0813">Transport</keyword>
<evidence type="ECO:0000256" key="8">
    <source>
        <dbReference type="ARBA" id="ARBA00022982"/>
    </source>
</evidence>
<dbReference type="EMBL" id="JAHKNI010000007">
    <property type="protein sequence ID" value="MBU3063992.1"/>
    <property type="molecule type" value="Genomic_DNA"/>
</dbReference>
<dbReference type="PANTHER" id="PTHR22888">
    <property type="entry name" value="CYTOCHROME C OXIDASE, SUBUNIT II"/>
    <property type="match status" value="1"/>
</dbReference>
<reference evidence="18 19" key="1">
    <citation type="submission" date="2021-06" db="EMBL/GenBank/DDBJ databases">
        <title>Actinomycetes sequencing.</title>
        <authorList>
            <person name="Shan Q."/>
        </authorList>
    </citation>
    <scope>NUCLEOTIDE SEQUENCE [LARGE SCALE GENOMIC DNA]</scope>
    <source>
        <strain evidence="18 19">NEAU-G5</strain>
    </source>
</reference>
<dbReference type="Proteomes" id="UP000733379">
    <property type="component" value="Unassembled WGS sequence"/>
</dbReference>
<sequence>MTTRKALSVAHKASEAIGARPDGGATSGGRGRMLRRAGLAVSLAITVMAVSGCSIDNPVLRFGWPSGVTPQATKMRELWTWSVIAALAMGVLVWGLTFWTVTFHRKKPNSPEFPRQTGYNVPLELTYTAIPFVIIAVLFYFTVVVQNYVAEMKPNPDVTVDVTAFQWNWKFGYQHVTMTDGTSYDGVDKTRQGMDQQILDEYKDRQAHGHPQPGPDNGKPENDISYLHYDKVETVGSSSEIPVLVLPTNRVIEFQLASADVIHSFWVPEFLFKRDVMPNPKENHSENIFQITKIEKTGAFVGRCAEMCGTYHSMMNFEVRAVTPDKFDQYMKAREAGETTAEALSSIGESPVAVSTHPFNPDRTARSASEAESK</sequence>
<evidence type="ECO:0000256" key="2">
    <source>
        <dbReference type="ARBA" id="ARBA00007866"/>
    </source>
</evidence>
<feature type="compositionally biased region" description="Basic and acidic residues" evidence="15">
    <location>
        <begin position="363"/>
        <end position="374"/>
    </location>
</feature>
<keyword evidence="10" id="KW-0186">Copper</keyword>
<dbReference type="PANTHER" id="PTHR22888:SF9">
    <property type="entry name" value="CYTOCHROME C OXIDASE SUBUNIT 2"/>
    <property type="match status" value="1"/>
</dbReference>
<dbReference type="InterPro" id="IPR008972">
    <property type="entry name" value="Cupredoxin"/>
</dbReference>
<dbReference type="PROSITE" id="PS50857">
    <property type="entry name" value="COX2_CUA"/>
    <property type="match status" value="1"/>
</dbReference>
<evidence type="ECO:0000256" key="6">
    <source>
        <dbReference type="ARBA" id="ARBA00022723"/>
    </source>
</evidence>
<keyword evidence="9 16" id="KW-1133">Transmembrane helix</keyword>
<dbReference type="PROSITE" id="PS00078">
    <property type="entry name" value="COX2"/>
    <property type="match status" value="1"/>
</dbReference>
<comment type="subcellular location">
    <subcellularLocation>
        <location evidence="1">Membrane</location>
        <topology evidence="1">Multi-pass membrane protein</topology>
    </subcellularLocation>
</comment>
<keyword evidence="11 16" id="KW-0472">Membrane</keyword>
<keyword evidence="5 16" id="KW-0812">Transmembrane</keyword>
<keyword evidence="6" id="KW-0479">Metal-binding</keyword>
<name>A0ABS6B114_9NOCA</name>
<evidence type="ECO:0000256" key="11">
    <source>
        <dbReference type="ARBA" id="ARBA00023136"/>
    </source>
</evidence>
<dbReference type="InterPro" id="IPR002429">
    <property type="entry name" value="CcO_II-like_C"/>
</dbReference>
<evidence type="ECO:0000256" key="1">
    <source>
        <dbReference type="ARBA" id="ARBA00004141"/>
    </source>
</evidence>
<dbReference type="Gene3D" id="1.10.287.90">
    <property type="match status" value="1"/>
</dbReference>
<feature type="transmembrane region" description="Helical" evidence="16">
    <location>
        <begin position="125"/>
        <end position="145"/>
    </location>
</feature>
<dbReference type="Gene3D" id="2.60.40.420">
    <property type="entry name" value="Cupredoxins - blue copper proteins"/>
    <property type="match status" value="1"/>
</dbReference>
<evidence type="ECO:0000313" key="19">
    <source>
        <dbReference type="Proteomes" id="UP000733379"/>
    </source>
</evidence>
<feature type="region of interest" description="Disordered" evidence="15">
    <location>
        <begin position="343"/>
        <end position="374"/>
    </location>
</feature>
<gene>
    <name evidence="18" type="ORF">KO481_20975</name>
</gene>
<evidence type="ECO:0000256" key="13">
    <source>
        <dbReference type="ARBA" id="ARBA00031399"/>
    </source>
</evidence>
<organism evidence="18 19">
    <name type="scientific">Nocardia albiluteola</name>
    <dbReference type="NCBI Taxonomy" id="2842303"/>
    <lineage>
        <taxon>Bacteria</taxon>
        <taxon>Bacillati</taxon>
        <taxon>Actinomycetota</taxon>
        <taxon>Actinomycetes</taxon>
        <taxon>Mycobacteriales</taxon>
        <taxon>Nocardiaceae</taxon>
        <taxon>Nocardia</taxon>
    </lineage>
</organism>
<dbReference type="InterPro" id="IPR036257">
    <property type="entry name" value="Cyt_c_oxidase_su2_TM_sf"/>
</dbReference>